<accession>A0A7Z7ESG7</accession>
<keyword evidence="5 7" id="KW-1133">Transmembrane helix</keyword>
<reference evidence="9" key="1">
    <citation type="journal article" date="2018" name="Front. Microbiol.">
        <title>Genome-Based Analysis Reveals the Taxonomy and Diversity of the Family Idiomarinaceae.</title>
        <authorList>
            <person name="Liu Y."/>
            <person name="Lai Q."/>
            <person name="Shao Z."/>
        </authorList>
    </citation>
    <scope>NUCLEOTIDE SEQUENCE [LARGE SCALE GENOMIC DNA]</scope>
    <source>
        <strain evidence="9">KYW314</strain>
    </source>
</reference>
<organism evidence="8 9">
    <name type="scientific">Pseudidiomarina aestuarii</name>
    <dbReference type="NCBI Taxonomy" id="624146"/>
    <lineage>
        <taxon>Bacteria</taxon>
        <taxon>Pseudomonadati</taxon>
        <taxon>Pseudomonadota</taxon>
        <taxon>Gammaproteobacteria</taxon>
        <taxon>Alteromonadales</taxon>
        <taxon>Idiomarinaceae</taxon>
        <taxon>Pseudidiomarina</taxon>
    </lineage>
</organism>
<dbReference type="Pfam" id="PF10144">
    <property type="entry name" value="SMP_2"/>
    <property type="match status" value="1"/>
</dbReference>
<keyword evidence="3" id="KW-1003">Cell membrane</keyword>
<dbReference type="GO" id="GO:0005886">
    <property type="term" value="C:plasma membrane"/>
    <property type="evidence" value="ECO:0007669"/>
    <property type="project" value="UniProtKB-SubCell"/>
</dbReference>
<dbReference type="RefSeq" id="WP_169931700.1">
    <property type="nucleotide sequence ID" value="NZ_PIPR01000006.1"/>
</dbReference>
<evidence type="ECO:0000256" key="2">
    <source>
        <dbReference type="ARBA" id="ARBA00005362"/>
    </source>
</evidence>
<dbReference type="EMBL" id="PIPR01000006">
    <property type="protein sequence ID" value="RUO37906.1"/>
    <property type="molecule type" value="Genomic_DNA"/>
</dbReference>
<feature type="transmembrane region" description="Helical" evidence="7">
    <location>
        <begin position="158"/>
        <end position="178"/>
    </location>
</feature>
<evidence type="ECO:0000256" key="7">
    <source>
        <dbReference type="SAM" id="Phobius"/>
    </source>
</evidence>
<evidence type="ECO:0000256" key="3">
    <source>
        <dbReference type="ARBA" id="ARBA00022475"/>
    </source>
</evidence>
<dbReference type="InterPro" id="IPR019305">
    <property type="entry name" value="Uncharacterised_Smp"/>
</dbReference>
<evidence type="ECO:0000256" key="4">
    <source>
        <dbReference type="ARBA" id="ARBA00022692"/>
    </source>
</evidence>
<comment type="subcellular location">
    <subcellularLocation>
        <location evidence="1">Cell membrane</location>
    </subcellularLocation>
</comment>
<evidence type="ECO:0008006" key="10">
    <source>
        <dbReference type="Google" id="ProtNLM"/>
    </source>
</evidence>
<evidence type="ECO:0000256" key="6">
    <source>
        <dbReference type="ARBA" id="ARBA00023136"/>
    </source>
</evidence>
<comment type="caution">
    <text evidence="8">The sequence shown here is derived from an EMBL/GenBank/DDBJ whole genome shotgun (WGS) entry which is preliminary data.</text>
</comment>
<evidence type="ECO:0000256" key="1">
    <source>
        <dbReference type="ARBA" id="ARBA00004236"/>
    </source>
</evidence>
<feature type="transmembrane region" description="Helical" evidence="7">
    <location>
        <begin position="21"/>
        <end position="39"/>
    </location>
</feature>
<keyword evidence="6 7" id="KW-0472">Membrane</keyword>
<evidence type="ECO:0000313" key="9">
    <source>
        <dbReference type="Proteomes" id="UP000287766"/>
    </source>
</evidence>
<gene>
    <name evidence="8" type="ORF">CWE22_11765</name>
</gene>
<evidence type="ECO:0000313" key="8">
    <source>
        <dbReference type="EMBL" id="RUO37906.1"/>
    </source>
</evidence>
<protein>
    <recommendedName>
        <fullName evidence="10">Smp protein</fullName>
    </recommendedName>
</protein>
<keyword evidence="4 7" id="KW-0812">Transmembrane</keyword>
<dbReference type="AlphaFoldDB" id="A0A7Z7ESG7"/>
<proteinExistence type="inferred from homology"/>
<dbReference type="Proteomes" id="UP000287766">
    <property type="component" value="Unassembled WGS sequence"/>
</dbReference>
<sequence>MTTRTQHVISITQLVYRRLRRFGFAIVLIILIEQLWGSMQATSMVDFQKHSEQLMQVAVEQTAFAATQSIVTPEPERLQSLAEQLQQQSLIISAAIYNRFGEQLAFATSIEESDQANETMVLVEEISEANQVLGYVQAVIDRQALLAQPEKTHAYLTYYGQFLLVLAIFAGVFVTSTFNRWRYRKADNSTATTADE</sequence>
<name>A0A7Z7ESG7_9GAMM</name>
<comment type="similarity">
    <text evidence="2">Belongs to the Smp family.</text>
</comment>
<evidence type="ECO:0000256" key="5">
    <source>
        <dbReference type="ARBA" id="ARBA00022989"/>
    </source>
</evidence>
<keyword evidence="9" id="KW-1185">Reference proteome</keyword>